<name>A0A0V1A1G3_9BILA</name>
<dbReference type="AlphaFoldDB" id="A0A0V1A1G3"/>
<accession>A0A0V1A1G3</accession>
<evidence type="ECO:0000313" key="2">
    <source>
        <dbReference type="Proteomes" id="UP000054783"/>
    </source>
</evidence>
<comment type="caution">
    <text evidence="1">The sequence shown here is derived from an EMBL/GenBank/DDBJ whole genome shotgun (WGS) entry which is preliminary data.</text>
</comment>
<organism evidence="1 2">
    <name type="scientific">Trichinella patagoniensis</name>
    <dbReference type="NCBI Taxonomy" id="990121"/>
    <lineage>
        <taxon>Eukaryota</taxon>
        <taxon>Metazoa</taxon>
        <taxon>Ecdysozoa</taxon>
        <taxon>Nematoda</taxon>
        <taxon>Enoplea</taxon>
        <taxon>Dorylaimia</taxon>
        <taxon>Trichinellida</taxon>
        <taxon>Trichinellidae</taxon>
        <taxon>Trichinella</taxon>
    </lineage>
</organism>
<proteinExistence type="predicted"/>
<reference evidence="1 2" key="1">
    <citation type="submission" date="2015-01" db="EMBL/GenBank/DDBJ databases">
        <title>Evolution of Trichinella species and genotypes.</title>
        <authorList>
            <person name="Korhonen P.K."/>
            <person name="Edoardo P."/>
            <person name="Giuseppe L.R."/>
            <person name="Gasser R.B."/>
        </authorList>
    </citation>
    <scope>NUCLEOTIDE SEQUENCE [LARGE SCALE GENOMIC DNA]</scope>
    <source>
        <strain evidence="1">ISS2496</strain>
    </source>
</reference>
<protein>
    <submittedName>
        <fullName evidence="1">Uncharacterized protein</fullName>
    </submittedName>
</protein>
<dbReference type="Proteomes" id="UP000054783">
    <property type="component" value="Unassembled WGS sequence"/>
</dbReference>
<gene>
    <name evidence="1" type="ORF">T12_12323</name>
</gene>
<keyword evidence="2" id="KW-1185">Reference proteome</keyword>
<sequence length="110" mass="12914">MKFFENHSLLVFHENGRCLTFRQRCYEDNPSSKGQLPLCSSLKKALSLLIASTLKPQRFTRDSSVFVKRQAITSLSFVLHIYEIGTYHMPDNLITCYSYTLFQYLWTTYN</sequence>
<dbReference type="EMBL" id="JYDQ01000044">
    <property type="protein sequence ID" value="KRY18625.1"/>
    <property type="molecule type" value="Genomic_DNA"/>
</dbReference>
<evidence type="ECO:0000313" key="1">
    <source>
        <dbReference type="EMBL" id="KRY18625.1"/>
    </source>
</evidence>